<proteinExistence type="predicted"/>
<reference evidence="2 3" key="1">
    <citation type="submission" date="2024-10" db="EMBL/GenBank/DDBJ databases">
        <authorList>
            <person name="Kim D."/>
        </authorList>
    </citation>
    <scope>NUCLEOTIDE SEQUENCE [LARGE SCALE GENOMIC DNA]</scope>
    <source>
        <strain evidence="2">BH-2024</strain>
    </source>
</reference>
<sequence length="661" mass="76074">MDNKSIATFLQLSEEHFQQNVEPEQRKALIERAIRSKALKFGGTEPKVAEVSAFVKFVIDVAKKEICSKTITIQILQDIFDVSSVNCCERLFGIVEDNIDTWKTAFFFDYCKNLVLRMCNDLLKRLSRTIDTTFCGRILILLANFLPFAEKSGLNLTGQFNTFNVTTYDREKKEQPFDEILQQPNTSTISTATAGEDDIEVGEIREHRDSVSGGAISVDSNLYAKFWELQKFFANPNLLFEYNAFKDFHKTLSDVLAIFSANKLERVQQKRNNSPPVHQIKTEFPQNGGDVHVKMEIDCEEQAGEQLQFFAKYLTSQKLFPLQLADSQFRRYFLLQYLIIANYLLLKVKLKDTFTLTTLQEEEVRELTDKCFALLRETHPNGSLFADAVKKVLSRERLWSTWKNEGCPDLITPLLNAQTIEKYAAFKRKAVAQCVAGQLDLGNKEMTRLWNIQPNNLLACRSQQRNCTPDLVQFLSDALDELDPEQQVDEQYQSVNDEKYQWMGSRFLLFTSDQYLSSNVQESNRVPTVANASAVSTSTASFLKKTIKLTAENLPLLKERAEQIQLATKKIEEAAKKNEETAKKSEETTKKIEETMKKIEDSEAERKREHSANGEKSEKRESETKSKKREREKESENEKPKKGENARKRESRKREFKKIQS</sequence>
<dbReference type="AlphaFoldDB" id="A0ABD2IDV0"/>
<evidence type="ECO:0000313" key="3">
    <source>
        <dbReference type="Proteomes" id="UP001620626"/>
    </source>
</evidence>
<feature type="region of interest" description="Disordered" evidence="1">
    <location>
        <begin position="577"/>
        <end position="661"/>
    </location>
</feature>
<dbReference type="Proteomes" id="UP001620626">
    <property type="component" value="Unassembled WGS sequence"/>
</dbReference>
<evidence type="ECO:0000256" key="1">
    <source>
        <dbReference type="SAM" id="MobiDB-lite"/>
    </source>
</evidence>
<dbReference type="EMBL" id="JBICBT010001264">
    <property type="protein sequence ID" value="KAL3076010.1"/>
    <property type="molecule type" value="Genomic_DNA"/>
</dbReference>
<feature type="compositionally biased region" description="Basic and acidic residues" evidence="1">
    <location>
        <begin position="577"/>
        <end position="648"/>
    </location>
</feature>
<evidence type="ECO:0000313" key="2">
    <source>
        <dbReference type="EMBL" id="KAL3076010.1"/>
    </source>
</evidence>
<feature type="compositionally biased region" description="Basic residues" evidence="1">
    <location>
        <begin position="649"/>
        <end position="661"/>
    </location>
</feature>
<gene>
    <name evidence="2" type="ORF">niasHT_032607</name>
</gene>
<dbReference type="PANTHER" id="PTHR13265:SF0">
    <property type="entry name" value="HPR1"/>
    <property type="match status" value="1"/>
</dbReference>
<name>A0ABD2IDV0_9BILA</name>
<dbReference type="InterPro" id="IPR021861">
    <property type="entry name" value="THO_THOC1"/>
</dbReference>
<protein>
    <recommendedName>
        <fullName evidence="4">THO complex subunit 1</fullName>
    </recommendedName>
</protein>
<accession>A0ABD2IDV0</accession>
<evidence type="ECO:0008006" key="4">
    <source>
        <dbReference type="Google" id="ProtNLM"/>
    </source>
</evidence>
<comment type="caution">
    <text evidence="2">The sequence shown here is derived from an EMBL/GenBank/DDBJ whole genome shotgun (WGS) entry which is preliminary data.</text>
</comment>
<dbReference type="Pfam" id="PF11957">
    <property type="entry name" value="efThoc1"/>
    <property type="match status" value="1"/>
</dbReference>
<dbReference type="PANTHER" id="PTHR13265">
    <property type="entry name" value="THO COMPLEX SUBUNIT 1"/>
    <property type="match status" value="1"/>
</dbReference>
<keyword evidence="3" id="KW-1185">Reference proteome</keyword>
<organism evidence="2 3">
    <name type="scientific">Heterodera trifolii</name>
    <dbReference type="NCBI Taxonomy" id="157864"/>
    <lineage>
        <taxon>Eukaryota</taxon>
        <taxon>Metazoa</taxon>
        <taxon>Ecdysozoa</taxon>
        <taxon>Nematoda</taxon>
        <taxon>Chromadorea</taxon>
        <taxon>Rhabditida</taxon>
        <taxon>Tylenchina</taxon>
        <taxon>Tylenchomorpha</taxon>
        <taxon>Tylenchoidea</taxon>
        <taxon>Heteroderidae</taxon>
        <taxon>Heteroderinae</taxon>
        <taxon>Heterodera</taxon>
    </lineage>
</organism>